<feature type="transmembrane region" description="Helical" evidence="1">
    <location>
        <begin position="192"/>
        <end position="214"/>
    </location>
</feature>
<feature type="transmembrane region" description="Helical" evidence="1">
    <location>
        <begin position="220"/>
        <end position="238"/>
    </location>
</feature>
<protein>
    <submittedName>
        <fullName evidence="2">Uncharacterized protein</fullName>
    </submittedName>
</protein>
<keyword evidence="3" id="KW-1185">Reference proteome</keyword>
<feature type="transmembrane region" description="Helical" evidence="1">
    <location>
        <begin position="135"/>
        <end position="155"/>
    </location>
</feature>
<evidence type="ECO:0000313" key="2">
    <source>
        <dbReference type="EMBL" id="OBA23126.1"/>
    </source>
</evidence>
<keyword evidence="1" id="KW-0812">Transmembrane</keyword>
<dbReference type="AlphaFoldDB" id="A0A1A0HGJ7"/>
<keyword evidence="1" id="KW-1133">Transmembrane helix</keyword>
<sequence length="262" mass="29505">MSHYSLLSIKNSTFALAPSIQLHFSFPQPEHGKSWYIRTSLINEAPILVTINMLLRFGTSFYITLTMSRLRRLDRAILTEAADITPLDSEDQEQLIVQLANYNDTSLRLFLKVLVGSILLEIPVSVFAMKHSVGGTRPVALLIVCHVLTLVNCLYDFKQPSETAAAGSLCAYLLTFDGPRFRSLVFVSTHIFSFYGILVLNTVVLIQLLCRVYAAHRFQALDMLLVLPVVNLVAVALIRKWYRDVSQEILGLHGLKYKFKTA</sequence>
<reference evidence="2 3" key="1">
    <citation type="submission" date="2016-05" db="EMBL/GenBank/DDBJ databases">
        <title>Comparative genomics of biotechnologically important yeasts.</title>
        <authorList>
            <consortium name="DOE Joint Genome Institute"/>
            <person name="Riley R."/>
            <person name="Haridas S."/>
            <person name="Wolfe K.H."/>
            <person name="Lopes M.R."/>
            <person name="Hittinger C.T."/>
            <person name="Goker M."/>
            <person name="Salamov A."/>
            <person name="Wisecaver J."/>
            <person name="Long T.M."/>
            <person name="Aerts A.L."/>
            <person name="Barry K."/>
            <person name="Choi C."/>
            <person name="Clum A."/>
            <person name="Coughlan A.Y."/>
            <person name="Deshpande S."/>
            <person name="Douglass A.P."/>
            <person name="Hanson S.J."/>
            <person name="Klenk H.-P."/>
            <person name="LaButti K."/>
            <person name="Lapidus A."/>
            <person name="Lindquist E."/>
            <person name="Lipzen A."/>
            <person name="Meier-kolthoff J.P."/>
            <person name="Ohm R.A."/>
            <person name="Otillar R.P."/>
            <person name="Pangilinan J."/>
            <person name="Peng Y."/>
            <person name="Rokas A."/>
            <person name="Rosa C.A."/>
            <person name="Scheuner C."/>
            <person name="Sibirny A.A."/>
            <person name="Slot J.C."/>
            <person name="Stielow J.B."/>
            <person name="Sun H."/>
            <person name="Kurtzman C.P."/>
            <person name="Blackwell M."/>
            <person name="Grigoriev I.V."/>
            <person name="Jeffries T.W."/>
        </authorList>
    </citation>
    <scope>NUCLEOTIDE SEQUENCE [LARGE SCALE GENOMIC DNA]</scope>
    <source>
        <strain evidence="2 3">NRRL YB-4993</strain>
    </source>
</reference>
<keyword evidence="1" id="KW-0472">Membrane</keyword>
<accession>A0A1A0HGJ7</accession>
<name>A0A1A0HGJ7_9ASCO</name>
<dbReference type="GeneID" id="30032468"/>
<proteinExistence type="predicted"/>
<gene>
    <name evidence="2" type="ORF">METBIDRAFT_99350</name>
</gene>
<comment type="caution">
    <text evidence="2">The sequence shown here is derived from an EMBL/GenBank/DDBJ whole genome shotgun (WGS) entry which is preliminary data.</text>
</comment>
<dbReference type="EMBL" id="LXTC01000001">
    <property type="protein sequence ID" value="OBA23126.1"/>
    <property type="molecule type" value="Genomic_DNA"/>
</dbReference>
<dbReference type="RefSeq" id="XP_018713607.1">
    <property type="nucleotide sequence ID" value="XM_018859493.1"/>
</dbReference>
<evidence type="ECO:0000256" key="1">
    <source>
        <dbReference type="SAM" id="Phobius"/>
    </source>
</evidence>
<evidence type="ECO:0000313" key="3">
    <source>
        <dbReference type="Proteomes" id="UP000092555"/>
    </source>
</evidence>
<dbReference type="OrthoDB" id="4092048at2759"/>
<dbReference type="Proteomes" id="UP000092555">
    <property type="component" value="Unassembled WGS sequence"/>
</dbReference>
<organism evidence="2 3">
    <name type="scientific">Metschnikowia bicuspidata var. bicuspidata NRRL YB-4993</name>
    <dbReference type="NCBI Taxonomy" id="869754"/>
    <lineage>
        <taxon>Eukaryota</taxon>
        <taxon>Fungi</taxon>
        <taxon>Dikarya</taxon>
        <taxon>Ascomycota</taxon>
        <taxon>Saccharomycotina</taxon>
        <taxon>Pichiomycetes</taxon>
        <taxon>Metschnikowiaceae</taxon>
        <taxon>Metschnikowia</taxon>
    </lineage>
</organism>
<feature type="transmembrane region" description="Helical" evidence="1">
    <location>
        <begin position="109"/>
        <end position="129"/>
    </location>
</feature>